<protein>
    <submittedName>
        <fullName evidence="2">Uncharacterized protein</fullName>
    </submittedName>
</protein>
<organism evidence="2 3">
    <name type="scientific">Diaporthe vaccinii</name>
    <dbReference type="NCBI Taxonomy" id="105482"/>
    <lineage>
        <taxon>Eukaryota</taxon>
        <taxon>Fungi</taxon>
        <taxon>Dikarya</taxon>
        <taxon>Ascomycota</taxon>
        <taxon>Pezizomycotina</taxon>
        <taxon>Sordariomycetes</taxon>
        <taxon>Sordariomycetidae</taxon>
        <taxon>Diaporthales</taxon>
        <taxon>Diaporthaceae</taxon>
        <taxon>Diaporthe</taxon>
        <taxon>Diaporthe eres species complex</taxon>
    </lineage>
</organism>
<comment type="caution">
    <text evidence="2">The sequence shown here is derived from an EMBL/GenBank/DDBJ whole genome shotgun (WGS) entry which is preliminary data.</text>
</comment>
<keyword evidence="3" id="KW-1185">Reference proteome</keyword>
<evidence type="ECO:0000256" key="1">
    <source>
        <dbReference type="SAM" id="MobiDB-lite"/>
    </source>
</evidence>
<sequence length="394" mass="43364">MLTSAHLTSPGLTQPDLTSPEHLSTSLSISPSAMAGIDGTPPIPLETARRNADSLGINFDAIPQMPFWTPLFGRTSEYLKTRVAAKIMTSSASVGRELTQPEKDAMSYHFAKLVITTTYASPLAIAATYGLERATRPKFGFPFYNPKPPKFNNQKFPGLPEGKYSFWAWQGTRVLTWYIASKLAVGLVATSYAISVYSANSGTDNRLEAYRREIVHRAGGSVRNRQQGTIPQGSSGQPRQQYPQQKWEEPVSATEPAGWGSSEQTEKATPMPSPTPWAAAQSPQTGREDSYNQDPYVFDDASPVAPSEQSTSSPQNPSQQGGSAWDRIRGQAQAARNQPGSWAKKRQYEMTSRGAQDGTSYNYSTADEEKAYAKDQAQKEFDEMLERERRGQGR</sequence>
<evidence type="ECO:0000313" key="3">
    <source>
        <dbReference type="Proteomes" id="UP001600888"/>
    </source>
</evidence>
<feature type="compositionally biased region" description="Polar residues" evidence="1">
    <location>
        <begin position="223"/>
        <end position="244"/>
    </location>
</feature>
<feature type="compositionally biased region" description="Low complexity" evidence="1">
    <location>
        <begin position="306"/>
        <end position="323"/>
    </location>
</feature>
<gene>
    <name evidence="2" type="ORF">FJTKL_11332</name>
</gene>
<feature type="region of interest" description="Disordered" evidence="1">
    <location>
        <begin position="218"/>
        <end position="394"/>
    </location>
</feature>
<evidence type="ECO:0000313" key="2">
    <source>
        <dbReference type="EMBL" id="KAL2281872.1"/>
    </source>
</evidence>
<reference evidence="2 3" key="1">
    <citation type="submission" date="2024-03" db="EMBL/GenBank/DDBJ databases">
        <title>A high-quality draft genome sequence of Diaporthe vaccinii, a causative agent of upright dieback and viscid rot disease in cranberry plants.</title>
        <authorList>
            <person name="Sarrasin M."/>
            <person name="Lang B.F."/>
            <person name="Burger G."/>
        </authorList>
    </citation>
    <scope>NUCLEOTIDE SEQUENCE [LARGE SCALE GENOMIC DNA]</scope>
    <source>
        <strain evidence="2 3">IS7</strain>
    </source>
</reference>
<dbReference type="Proteomes" id="UP001600888">
    <property type="component" value="Unassembled WGS sequence"/>
</dbReference>
<feature type="compositionally biased region" description="Basic and acidic residues" evidence="1">
    <location>
        <begin position="367"/>
        <end position="394"/>
    </location>
</feature>
<proteinExistence type="predicted"/>
<dbReference type="EMBL" id="JBAWTH010000054">
    <property type="protein sequence ID" value="KAL2281872.1"/>
    <property type="molecule type" value="Genomic_DNA"/>
</dbReference>
<name>A0ABR4EHF0_9PEZI</name>
<accession>A0ABR4EHF0</accession>
<feature type="compositionally biased region" description="Polar residues" evidence="1">
    <location>
        <begin position="349"/>
        <end position="365"/>
    </location>
</feature>
<feature type="region of interest" description="Disordered" evidence="1">
    <location>
        <begin position="1"/>
        <end position="25"/>
    </location>
</feature>